<sequence>MTSPVTDSTLSTYTASDGDNIALQDWALPDDVALRGMVIVVHGLGEHAGRHDALANRLNSWGFAVRGYDQYGHGESGGGRGRLPTPMRLLDDLGDIIDSTRLRLPAGTPLILLGHSLGGLVAGRFVSLNLRPVQGLVMSSPALDPGLSPLQKLLLATLPRIAPNLAVGNGIDPTFLSHDPEVVAAYRRDPRVHDRVSGRMGRFIADASAATVASARTWTVPTLLLFAGDDRVVNPAGSRAFAAAAPPGVVRTKGFEGLYHELFNEADPEPVYQVLKRWLDERFADPARPTRRP</sequence>
<name>A0ABW0N9F1_9BURK</name>
<dbReference type="InterPro" id="IPR051044">
    <property type="entry name" value="MAG_DAG_Lipase"/>
</dbReference>
<evidence type="ECO:0000259" key="1">
    <source>
        <dbReference type="Pfam" id="PF12146"/>
    </source>
</evidence>
<evidence type="ECO:0000313" key="3">
    <source>
        <dbReference type="Proteomes" id="UP001596037"/>
    </source>
</evidence>
<accession>A0ABW0N9F1</accession>
<dbReference type="EMBL" id="JBHSMF010000002">
    <property type="protein sequence ID" value="MFC5496631.1"/>
    <property type="molecule type" value="Genomic_DNA"/>
</dbReference>
<dbReference type="SUPFAM" id="SSF53474">
    <property type="entry name" value="alpha/beta-Hydrolases"/>
    <property type="match status" value="1"/>
</dbReference>
<proteinExistence type="predicted"/>
<feature type="domain" description="Serine aminopeptidase S33" evidence="1">
    <location>
        <begin position="35"/>
        <end position="267"/>
    </location>
</feature>
<gene>
    <name evidence="2" type="ORF">ACFPOE_03720</name>
</gene>
<organism evidence="2 3">
    <name type="scientific">Caenimonas terrae</name>
    <dbReference type="NCBI Taxonomy" id="696074"/>
    <lineage>
        <taxon>Bacteria</taxon>
        <taxon>Pseudomonadati</taxon>
        <taxon>Pseudomonadota</taxon>
        <taxon>Betaproteobacteria</taxon>
        <taxon>Burkholderiales</taxon>
        <taxon>Comamonadaceae</taxon>
        <taxon>Caenimonas</taxon>
    </lineage>
</organism>
<reference evidence="3" key="1">
    <citation type="journal article" date="2019" name="Int. J. Syst. Evol. Microbiol.">
        <title>The Global Catalogue of Microorganisms (GCM) 10K type strain sequencing project: providing services to taxonomists for standard genome sequencing and annotation.</title>
        <authorList>
            <consortium name="The Broad Institute Genomics Platform"/>
            <consortium name="The Broad Institute Genome Sequencing Center for Infectious Disease"/>
            <person name="Wu L."/>
            <person name="Ma J."/>
        </authorList>
    </citation>
    <scope>NUCLEOTIDE SEQUENCE [LARGE SCALE GENOMIC DNA]</scope>
    <source>
        <strain evidence="3">CCUG 57401</strain>
    </source>
</reference>
<keyword evidence="3" id="KW-1185">Reference proteome</keyword>
<keyword evidence="2" id="KW-0378">Hydrolase</keyword>
<dbReference type="GO" id="GO:0016787">
    <property type="term" value="F:hydrolase activity"/>
    <property type="evidence" value="ECO:0007669"/>
    <property type="project" value="UniProtKB-KW"/>
</dbReference>
<evidence type="ECO:0000313" key="2">
    <source>
        <dbReference type="EMBL" id="MFC5496631.1"/>
    </source>
</evidence>
<comment type="caution">
    <text evidence="2">The sequence shown here is derived from an EMBL/GenBank/DDBJ whole genome shotgun (WGS) entry which is preliminary data.</text>
</comment>
<dbReference type="PANTHER" id="PTHR11614">
    <property type="entry name" value="PHOSPHOLIPASE-RELATED"/>
    <property type="match status" value="1"/>
</dbReference>
<dbReference type="Gene3D" id="3.40.50.1820">
    <property type="entry name" value="alpha/beta hydrolase"/>
    <property type="match status" value="1"/>
</dbReference>
<dbReference type="InterPro" id="IPR022742">
    <property type="entry name" value="Hydrolase_4"/>
</dbReference>
<dbReference type="Pfam" id="PF12146">
    <property type="entry name" value="Hydrolase_4"/>
    <property type="match status" value="1"/>
</dbReference>
<protein>
    <submittedName>
        <fullName evidence="2">Alpha/beta hydrolase</fullName>
    </submittedName>
</protein>
<dbReference type="InterPro" id="IPR029058">
    <property type="entry name" value="AB_hydrolase_fold"/>
</dbReference>
<dbReference type="RefSeq" id="WP_376848645.1">
    <property type="nucleotide sequence ID" value="NZ_JBHSMF010000002.1"/>
</dbReference>
<dbReference type="Proteomes" id="UP001596037">
    <property type="component" value="Unassembled WGS sequence"/>
</dbReference>